<evidence type="ECO:0000256" key="1">
    <source>
        <dbReference type="ARBA" id="ARBA00022679"/>
    </source>
</evidence>
<dbReference type="PANTHER" id="PTHR43877:SF5">
    <property type="entry name" value="BLL8307 PROTEIN"/>
    <property type="match status" value="1"/>
</dbReference>
<dbReference type="EC" id="2.3.-.-" evidence="4"/>
<name>A0ABW3H9C4_9SPHN</name>
<keyword evidence="5" id="KW-1185">Reference proteome</keyword>
<dbReference type="Proteomes" id="UP001596977">
    <property type="component" value="Unassembled WGS sequence"/>
</dbReference>
<dbReference type="RefSeq" id="WP_264945540.1">
    <property type="nucleotide sequence ID" value="NZ_JAPDRA010000008.1"/>
</dbReference>
<accession>A0ABW3H9C4</accession>
<dbReference type="CDD" id="cd04301">
    <property type="entry name" value="NAT_SF"/>
    <property type="match status" value="1"/>
</dbReference>
<gene>
    <name evidence="4" type="ORF">ACFQ1E_14915</name>
</gene>
<dbReference type="InterPro" id="IPR050832">
    <property type="entry name" value="Bact_Acetyltransf"/>
</dbReference>
<dbReference type="EMBL" id="JBHTJG010000008">
    <property type="protein sequence ID" value="MFD0947639.1"/>
    <property type="molecule type" value="Genomic_DNA"/>
</dbReference>
<evidence type="ECO:0000313" key="5">
    <source>
        <dbReference type="Proteomes" id="UP001596977"/>
    </source>
</evidence>
<feature type="domain" description="N-acetyltransferase" evidence="3">
    <location>
        <begin position="1"/>
        <end position="151"/>
    </location>
</feature>
<dbReference type="PANTHER" id="PTHR43877">
    <property type="entry name" value="AMINOALKYLPHOSPHONATE N-ACETYLTRANSFERASE-RELATED-RELATED"/>
    <property type="match status" value="1"/>
</dbReference>
<protein>
    <submittedName>
        <fullName evidence="4">GNAT family N-acetyltransferase</fullName>
        <ecNumber evidence="4">2.3.-.-</ecNumber>
    </submittedName>
</protein>
<dbReference type="Gene3D" id="3.40.630.30">
    <property type="match status" value="1"/>
</dbReference>
<evidence type="ECO:0000256" key="2">
    <source>
        <dbReference type="ARBA" id="ARBA00023315"/>
    </source>
</evidence>
<proteinExistence type="predicted"/>
<dbReference type="PROSITE" id="PS51186">
    <property type="entry name" value="GNAT"/>
    <property type="match status" value="1"/>
</dbReference>
<dbReference type="GO" id="GO:0016746">
    <property type="term" value="F:acyltransferase activity"/>
    <property type="evidence" value="ECO:0007669"/>
    <property type="project" value="UniProtKB-KW"/>
</dbReference>
<dbReference type="InterPro" id="IPR000182">
    <property type="entry name" value="GNAT_dom"/>
</dbReference>
<evidence type="ECO:0000313" key="4">
    <source>
        <dbReference type="EMBL" id="MFD0947639.1"/>
    </source>
</evidence>
<keyword evidence="1 4" id="KW-0808">Transferase</keyword>
<dbReference type="InterPro" id="IPR016181">
    <property type="entry name" value="Acyl_CoA_acyltransferase"/>
</dbReference>
<organism evidence="4 5">
    <name type="scientific">Sphingomonas canadensis</name>
    <dbReference type="NCBI Taxonomy" id="1219257"/>
    <lineage>
        <taxon>Bacteria</taxon>
        <taxon>Pseudomonadati</taxon>
        <taxon>Pseudomonadota</taxon>
        <taxon>Alphaproteobacteria</taxon>
        <taxon>Sphingomonadales</taxon>
        <taxon>Sphingomonadaceae</taxon>
        <taxon>Sphingomonas</taxon>
    </lineage>
</organism>
<comment type="caution">
    <text evidence="4">The sequence shown here is derived from an EMBL/GenBank/DDBJ whole genome shotgun (WGS) entry which is preliminary data.</text>
</comment>
<dbReference type="SUPFAM" id="SSF55729">
    <property type="entry name" value="Acyl-CoA N-acyltransferases (Nat)"/>
    <property type="match status" value="1"/>
</dbReference>
<sequence length="151" mass="16476">MQIREGGLDDPRVTALLRMHLDDVRANPTPGGAHVLDVAGLKKPGVAFWTAWRGEDLLGCAALKEVEPGHGEIKSMRTVPDQVRRGAGSALMVHILSEARARGYRRLSLETGATPAFEAAQALYRHFGFTPANPFGEYKPDPLSIFMSRVI</sequence>
<keyword evidence="2 4" id="KW-0012">Acyltransferase</keyword>
<evidence type="ECO:0000259" key="3">
    <source>
        <dbReference type="PROSITE" id="PS51186"/>
    </source>
</evidence>
<dbReference type="Pfam" id="PF00583">
    <property type="entry name" value="Acetyltransf_1"/>
    <property type="match status" value="1"/>
</dbReference>
<reference evidence="5" key="1">
    <citation type="journal article" date="2019" name="Int. J. Syst. Evol. Microbiol.">
        <title>The Global Catalogue of Microorganisms (GCM) 10K type strain sequencing project: providing services to taxonomists for standard genome sequencing and annotation.</title>
        <authorList>
            <consortium name="The Broad Institute Genomics Platform"/>
            <consortium name="The Broad Institute Genome Sequencing Center for Infectious Disease"/>
            <person name="Wu L."/>
            <person name="Ma J."/>
        </authorList>
    </citation>
    <scope>NUCLEOTIDE SEQUENCE [LARGE SCALE GENOMIC DNA]</scope>
    <source>
        <strain evidence="5">CCUG 62982</strain>
    </source>
</reference>